<feature type="transmembrane region" description="Helical" evidence="10">
    <location>
        <begin position="6"/>
        <end position="23"/>
    </location>
</feature>
<keyword evidence="7 10" id="KW-0472">Membrane</keyword>
<dbReference type="AlphaFoldDB" id="K2NQG9"/>
<feature type="transmembrane region" description="Helical" evidence="10">
    <location>
        <begin position="67"/>
        <end position="91"/>
    </location>
</feature>
<evidence type="ECO:0000313" key="12">
    <source>
        <dbReference type="Proteomes" id="UP000007374"/>
    </source>
</evidence>
<dbReference type="GO" id="GO:0009425">
    <property type="term" value="C:bacterial-type flagellum basal body"/>
    <property type="evidence" value="ECO:0007669"/>
    <property type="project" value="UniProtKB-SubCell"/>
</dbReference>
<dbReference type="PRINTS" id="PR00953">
    <property type="entry name" value="TYPE3IMRPROT"/>
</dbReference>
<sequence length="247" mass="26467">MLETPLLAAFLAFCRIGGCFMVMPGLASARVPLQVRLFAAVAASLALLVHLWDLIAPHVSTKPGPLLILIASELAIGALIGLVARLYLLALQFIGSAMSMMTGFGMNGGATIEENEQQPALGAIISFSALMLLFVLDFHHEIIRALVASYRLAPIESLFDPRSALTDITDTLSDSFFVMIRLGSPFIAYAILVNLAIGFVNKLTPQIPVYFISLPFVITGGLILLYFAIGSLLGLFADAFFPLFSGT</sequence>
<feature type="transmembrane region" description="Helical" evidence="10">
    <location>
        <begin position="35"/>
        <end position="55"/>
    </location>
</feature>
<dbReference type="InterPro" id="IPR006303">
    <property type="entry name" value="FliR"/>
</dbReference>
<proteinExistence type="inferred from homology"/>
<keyword evidence="5 10" id="KW-0812">Transmembrane</keyword>
<dbReference type="Pfam" id="PF01311">
    <property type="entry name" value="Bac_export_1"/>
    <property type="match status" value="1"/>
</dbReference>
<feature type="transmembrane region" description="Helical" evidence="10">
    <location>
        <begin position="176"/>
        <end position="197"/>
    </location>
</feature>
<dbReference type="PANTHER" id="PTHR30065">
    <property type="entry name" value="FLAGELLAR BIOSYNTHETIC PROTEIN FLIR"/>
    <property type="match status" value="1"/>
</dbReference>
<dbReference type="GO" id="GO:0006605">
    <property type="term" value="P:protein targeting"/>
    <property type="evidence" value="ECO:0007669"/>
    <property type="project" value="UniProtKB-UniRule"/>
</dbReference>
<keyword evidence="6 10" id="KW-1133">Transmembrane helix</keyword>
<evidence type="ECO:0000256" key="9">
    <source>
        <dbReference type="NCBIfam" id="TIGR01400"/>
    </source>
</evidence>
<evidence type="ECO:0000256" key="8">
    <source>
        <dbReference type="ARBA" id="ARBA00023143"/>
    </source>
</evidence>
<keyword evidence="4 10" id="KW-1003">Cell membrane</keyword>
<dbReference type="InterPro" id="IPR002010">
    <property type="entry name" value="T3SS_IM_R"/>
</dbReference>
<dbReference type="eggNOG" id="COG1684">
    <property type="taxonomic scope" value="Bacteria"/>
</dbReference>
<evidence type="ECO:0000256" key="4">
    <source>
        <dbReference type="ARBA" id="ARBA00022475"/>
    </source>
</evidence>
<evidence type="ECO:0000256" key="5">
    <source>
        <dbReference type="ARBA" id="ARBA00022692"/>
    </source>
</evidence>
<comment type="caution">
    <text evidence="11">The sequence shown here is derived from an EMBL/GenBank/DDBJ whole genome shotgun (WGS) entry which is preliminary data.</text>
</comment>
<evidence type="ECO:0000256" key="1">
    <source>
        <dbReference type="ARBA" id="ARBA00002578"/>
    </source>
</evidence>
<keyword evidence="11" id="KW-0969">Cilium</keyword>
<name>K2NQG9_9HYPH</name>
<dbReference type="GO" id="GO:0044780">
    <property type="term" value="P:bacterial-type flagellum assembly"/>
    <property type="evidence" value="ECO:0007669"/>
    <property type="project" value="UniProtKB-UniRule"/>
</dbReference>
<evidence type="ECO:0000256" key="10">
    <source>
        <dbReference type="RuleBase" id="RU362071"/>
    </source>
</evidence>
<feature type="transmembrane region" description="Helical" evidence="10">
    <location>
        <begin position="120"/>
        <end position="136"/>
    </location>
</feature>
<keyword evidence="11" id="KW-0966">Cell projection</keyword>
<feature type="transmembrane region" description="Helical" evidence="10">
    <location>
        <begin position="209"/>
        <end position="237"/>
    </location>
</feature>
<keyword evidence="12" id="KW-1185">Reference proteome</keyword>
<reference evidence="11 12" key="1">
    <citation type="journal article" date="2012" name="J. Bacteriol.">
        <title>Genome Sequence of Nitratireductor indicus Type Strain C115.</title>
        <authorList>
            <person name="Lai Q."/>
            <person name="Li G."/>
            <person name="Yu Z."/>
            <person name="Shao Z."/>
        </authorList>
    </citation>
    <scope>NUCLEOTIDE SEQUENCE [LARGE SCALE GENOMIC DNA]</scope>
    <source>
        <strain evidence="11 12">C115</strain>
    </source>
</reference>
<dbReference type="NCBIfam" id="TIGR01400">
    <property type="entry name" value="fliR"/>
    <property type="match status" value="1"/>
</dbReference>
<comment type="subcellular location">
    <subcellularLocation>
        <location evidence="10">Cell membrane</location>
        <topology evidence="10">Multi-pass membrane protein</topology>
    </subcellularLocation>
    <subcellularLocation>
        <location evidence="10">Bacterial flagellum basal body</location>
    </subcellularLocation>
</comment>
<dbReference type="EMBL" id="AMSI01000010">
    <property type="protein sequence ID" value="EKF41590.1"/>
    <property type="molecule type" value="Genomic_DNA"/>
</dbReference>
<organism evidence="11 12">
    <name type="scientific">Nitratireductor indicus C115</name>
    <dbReference type="NCBI Taxonomy" id="1231190"/>
    <lineage>
        <taxon>Bacteria</taxon>
        <taxon>Pseudomonadati</taxon>
        <taxon>Pseudomonadota</taxon>
        <taxon>Alphaproteobacteria</taxon>
        <taxon>Hyphomicrobiales</taxon>
        <taxon>Phyllobacteriaceae</taxon>
        <taxon>Nitratireductor</taxon>
    </lineage>
</organism>
<comment type="similarity">
    <text evidence="2 10">Belongs to the FliR/MopE/SpaR family.</text>
</comment>
<dbReference type="Proteomes" id="UP000007374">
    <property type="component" value="Unassembled WGS sequence"/>
</dbReference>
<evidence type="ECO:0000256" key="2">
    <source>
        <dbReference type="ARBA" id="ARBA00009772"/>
    </source>
</evidence>
<dbReference type="GO" id="GO:0005886">
    <property type="term" value="C:plasma membrane"/>
    <property type="evidence" value="ECO:0007669"/>
    <property type="project" value="UniProtKB-SubCell"/>
</dbReference>
<keyword evidence="11" id="KW-0282">Flagellum</keyword>
<dbReference type="OrthoDB" id="9779817at2"/>
<dbReference type="RefSeq" id="WP_009451244.1">
    <property type="nucleotide sequence ID" value="NZ_AMSI01000010.1"/>
</dbReference>
<evidence type="ECO:0000256" key="6">
    <source>
        <dbReference type="ARBA" id="ARBA00022989"/>
    </source>
</evidence>
<accession>K2NQG9</accession>
<dbReference type="STRING" id="721133.SAMN05216176_110126"/>
<evidence type="ECO:0000256" key="3">
    <source>
        <dbReference type="ARBA" id="ARBA00021717"/>
    </source>
</evidence>
<evidence type="ECO:0000313" key="11">
    <source>
        <dbReference type="EMBL" id="EKF41590.1"/>
    </source>
</evidence>
<keyword evidence="8 10" id="KW-0975">Bacterial flagellum</keyword>
<comment type="function">
    <text evidence="1 10">Role in flagellar biosynthesis.</text>
</comment>
<protein>
    <recommendedName>
        <fullName evidence="3 9">Flagellar biosynthetic protein FliR</fullName>
    </recommendedName>
</protein>
<dbReference type="PANTHER" id="PTHR30065:SF1">
    <property type="entry name" value="SURFACE PRESENTATION OF ANTIGENS PROTEIN SPAR"/>
    <property type="match status" value="1"/>
</dbReference>
<evidence type="ECO:0000256" key="7">
    <source>
        <dbReference type="ARBA" id="ARBA00023136"/>
    </source>
</evidence>
<gene>
    <name evidence="11" type="primary">fliR</name>
    <name evidence="11" type="ORF">NA8A_15316</name>
</gene>
<dbReference type="PATRIC" id="fig|1231190.3.peg.3174"/>